<dbReference type="InterPro" id="IPR036728">
    <property type="entry name" value="PBP_GOBP_sf"/>
</dbReference>
<keyword evidence="1" id="KW-0732">Signal</keyword>
<reference evidence="2" key="1">
    <citation type="submission" date="2022-01" db="EMBL/GenBank/DDBJ databases">
        <authorList>
            <person name="King R."/>
        </authorList>
    </citation>
    <scope>NUCLEOTIDE SEQUENCE</scope>
</reference>
<gene>
    <name evidence="2" type="ORF">CEUTPL_LOCUS4954</name>
</gene>
<keyword evidence="3" id="KW-1185">Reference proteome</keyword>
<dbReference type="Gene3D" id="1.10.238.20">
    <property type="entry name" value="Pheromone/general odorant binding protein domain"/>
    <property type="match status" value="1"/>
</dbReference>
<feature type="chain" id="PRO_5040105571" evidence="1">
    <location>
        <begin position="22"/>
        <end position="144"/>
    </location>
</feature>
<evidence type="ECO:0000313" key="2">
    <source>
        <dbReference type="EMBL" id="CAG9764314.1"/>
    </source>
</evidence>
<accession>A0A9N9QMV6</accession>
<evidence type="ECO:0000313" key="3">
    <source>
        <dbReference type="Proteomes" id="UP001152799"/>
    </source>
</evidence>
<dbReference type="SUPFAM" id="SSF47565">
    <property type="entry name" value="Insect pheromone/odorant-binding proteins"/>
    <property type="match status" value="1"/>
</dbReference>
<dbReference type="Proteomes" id="UP001152799">
    <property type="component" value="Chromosome 2"/>
</dbReference>
<dbReference type="OrthoDB" id="6779241at2759"/>
<evidence type="ECO:0000256" key="1">
    <source>
        <dbReference type="SAM" id="SignalP"/>
    </source>
</evidence>
<dbReference type="AlphaFoldDB" id="A0A9N9QMV6"/>
<dbReference type="InterPro" id="IPR006170">
    <property type="entry name" value="PBP/GOBP"/>
</dbReference>
<dbReference type="Pfam" id="PF01395">
    <property type="entry name" value="PBP_GOBP"/>
    <property type="match status" value="1"/>
</dbReference>
<dbReference type="GO" id="GO:0005549">
    <property type="term" value="F:odorant binding"/>
    <property type="evidence" value="ECO:0007669"/>
    <property type="project" value="InterPro"/>
</dbReference>
<sequence>MAYFKVFLTVVLLGLINNAYCKPADDNNNQNEFYNFLMGNTSKESMDACLDEVGMTKDELRENRHKQLISEKCLCLAKCIATSSGRLGEDGTINIAEIKSSFPEKMKDELDTTIACMEKLDKITSCAGMDDVLKCLPKPPKKDN</sequence>
<protein>
    <submittedName>
        <fullName evidence="2">Uncharacterized protein</fullName>
    </submittedName>
</protein>
<feature type="signal peptide" evidence="1">
    <location>
        <begin position="1"/>
        <end position="21"/>
    </location>
</feature>
<proteinExistence type="predicted"/>
<dbReference type="CDD" id="cd23992">
    <property type="entry name" value="PBP_GOBP"/>
    <property type="match status" value="1"/>
</dbReference>
<organism evidence="2 3">
    <name type="scientific">Ceutorhynchus assimilis</name>
    <name type="common">cabbage seed weevil</name>
    <dbReference type="NCBI Taxonomy" id="467358"/>
    <lineage>
        <taxon>Eukaryota</taxon>
        <taxon>Metazoa</taxon>
        <taxon>Ecdysozoa</taxon>
        <taxon>Arthropoda</taxon>
        <taxon>Hexapoda</taxon>
        <taxon>Insecta</taxon>
        <taxon>Pterygota</taxon>
        <taxon>Neoptera</taxon>
        <taxon>Endopterygota</taxon>
        <taxon>Coleoptera</taxon>
        <taxon>Polyphaga</taxon>
        <taxon>Cucujiformia</taxon>
        <taxon>Curculionidae</taxon>
        <taxon>Ceutorhynchinae</taxon>
        <taxon>Ceutorhynchus</taxon>
    </lineage>
</organism>
<dbReference type="EMBL" id="OU892278">
    <property type="protein sequence ID" value="CAG9764314.1"/>
    <property type="molecule type" value="Genomic_DNA"/>
</dbReference>
<name>A0A9N9QMV6_9CUCU</name>